<dbReference type="STRING" id="9402.L5K8L3"/>
<dbReference type="Gene3D" id="3.10.130.10">
    <property type="entry name" value="Ribonuclease A-like domain"/>
    <property type="match status" value="1"/>
</dbReference>
<keyword evidence="9" id="KW-0325">Glycoprotein</keyword>
<dbReference type="GO" id="GO:0006935">
    <property type="term" value="P:chemotaxis"/>
    <property type="evidence" value="ECO:0007669"/>
    <property type="project" value="TreeGrafter"/>
</dbReference>
<dbReference type="GO" id="GO:0005615">
    <property type="term" value="C:extracellular space"/>
    <property type="evidence" value="ECO:0007669"/>
    <property type="project" value="TreeGrafter"/>
</dbReference>
<dbReference type="GO" id="GO:0016787">
    <property type="term" value="F:hydrolase activity"/>
    <property type="evidence" value="ECO:0007669"/>
    <property type="project" value="UniProtKB-KW"/>
</dbReference>
<dbReference type="eggNOG" id="ENOG502TF52">
    <property type="taxonomic scope" value="Eukaryota"/>
</dbReference>
<dbReference type="GO" id="GO:0004540">
    <property type="term" value="F:RNA nuclease activity"/>
    <property type="evidence" value="ECO:0007669"/>
    <property type="project" value="TreeGrafter"/>
</dbReference>
<evidence type="ECO:0000313" key="12">
    <source>
        <dbReference type="EMBL" id="ELK07106.1"/>
    </source>
</evidence>
<reference evidence="13" key="1">
    <citation type="journal article" date="2013" name="Science">
        <title>Comparative analysis of bat genomes provides insight into the evolution of flight and immunity.</title>
        <authorList>
            <person name="Zhang G."/>
            <person name="Cowled C."/>
            <person name="Shi Z."/>
            <person name="Huang Z."/>
            <person name="Bishop-Lilly K.A."/>
            <person name="Fang X."/>
            <person name="Wynne J.W."/>
            <person name="Xiong Z."/>
            <person name="Baker M.L."/>
            <person name="Zhao W."/>
            <person name="Tachedjian M."/>
            <person name="Zhu Y."/>
            <person name="Zhou P."/>
            <person name="Jiang X."/>
            <person name="Ng J."/>
            <person name="Yang L."/>
            <person name="Wu L."/>
            <person name="Xiao J."/>
            <person name="Feng Y."/>
            <person name="Chen Y."/>
            <person name="Sun X."/>
            <person name="Zhang Y."/>
            <person name="Marsh G.A."/>
            <person name="Crameri G."/>
            <person name="Broder C.C."/>
            <person name="Frey K.G."/>
            <person name="Wang L.F."/>
            <person name="Wang J."/>
        </authorList>
    </citation>
    <scope>NUCLEOTIDE SEQUENCE [LARGE SCALE GENOMIC DNA]</scope>
</reference>
<dbReference type="GO" id="GO:0003676">
    <property type="term" value="F:nucleic acid binding"/>
    <property type="evidence" value="ECO:0007669"/>
    <property type="project" value="InterPro"/>
</dbReference>
<keyword evidence="4 10" id="KW-0540">Nuclease</keyword>
<proteinExistence type="inferred from homology"/>
<comment type="subcellular location">
    <subcellularLocation>
        <location evidence="1">Secreted</location>
    </subcellularLocation>
</comment>
<keyword evidence="13" id="KW-1185">Reference proteome</keyword>
<dbReference type="GO" id="GO:0004519">
    <property type="term" value="F:endonuclease activity"/>
    <property type="evidence" value="ECO:0007669"/>
    <property type="project" value="UniProtKB-KW"/>
</dbReference>
<feature type="signal peptide" evidence="10">
    <location>
        <begin position="1"/>
        <end position="24"/>
    </location>
</feature>
<dbReference type="Proteomes" id="UP000010552">
    <property type="component" value="Unassembled WGS sequence"/>
</dbReference>
<evidence type="ECO:0000256" key="6">
    <source>
        <dbReference type="ARBA" id="ARBA00022759"/>
    </source>
</evidence>
<gene>
    <name evidence="12" type="ORF">PAL_GLEAN10001602</name>
</gene>
<keyword evidence="7 10" id="KW-0378">Hydrolase</keyword>
<evidence type="ECO:0000256" key="9">
    <source>
        <dbReference type="ARBA" id="ARBA00023180"/>
    </source>
</evidence>
<dbReference type="PROSITE" id="PS00127">
    <property type="entry name" value="RNASE_PANCREATIC"/>
    <property type="match status" value="1"/>
</dbReference>
<evidence type="ECO:0000256" key="2">
    <source>
        <dbReference type="ARBA" id="ARBA00005600"/>
    </source>
</evidence>
<dbReference type="GO" id="GO:0002227">
    <property type="term" value="P:innate immune response in mucosa"/>
    <property type="evidence" value="ECO:0007669"/>
    <property type="project" value="TreeGrafter"/>
</dbReference>
<evidence type="ECO:0000256" key="3">
    <source>
        <dbReference type="ARBA" id="ARBA00022525"/>
    </source>
</evidence>
<evidence type="ECO:0000313" key="13">
    <source>
        <dbReference type="Proteomes" id="UP000010552"/>
    </source>
</evidence>
<feature type="chain" id="PRO_5007750683" evidence="10">
    <location>
        <begin position="25"/>
        <end position="162"/>
    </location>
</feature>
<dbReference type="InParanoid" id="L5K8L3"/>
<keyword evidence="6 10" id="KW-0255">Endonuclease</keyword>
<dbReference type="AlphaFoldDB" id="L5K8L3"/>
<evidence type="ECO:0000259" key="11">
    <source>
        <dbReference type="SMART" id="SM00092"/>
    </source>
</evidence>
<keyword evidence="3" id="KW-0964">Secreted</keyword>
<dbReference type="CDD" id="cd06265">
    <property type="entry name" value="RNase_A_canonical"/>
    <property type="match status" value="1"/>
</dbReference>
<dbReference type="Pfam" id="PF00074">
    <property type="entry name" value="RnaseA"/>
    <property type="match status" value="1"/>
</dbReference>
<dbReference type="PANTHER" id="PTHR11437">
    <property type="entry name" value="RIBONUCLEASE"/>
    <property type="match status" value="1"/>
</dbReference>
<evidence type="ECO:0000256" key="10">
    <source>
        <dbReference type="RuleBase" id="RU000651"/>
    </source>
</evidence>
<dbReference type="SUPFAM" id="SSF54076">
    <property type="entry name" value="RNase A-like"/>
    <property type="match status" value="1"/>
</dbReference>
<evidence type="ECO:0000256" key="4">
    <source>
        <dbReference type="ARBA" id="ARBA00022722"/>
    </source>
</evidence>
<organism evidence="12 13">
    <name type="scientific">Pteropus alecto</name>
    <name type="common">Black flying fox</name>
    <dbReference type="NCBI Taxonomy" id="9402"/>
    <lineage>
        <taxon>Eukaryota</taxon>
        <taxon>Metazoa</taxon>
        <taxon>Chordata</taxon>
        <taxon>Craniata</taxon>
        <taxon>Vertebrata</taxon>
        <taxon>Euteleostomi</taxon>
        <taxon>Mammalia</taxon>
        <taxon>Eutheria</taxon>
        <taxon>Laurasiatheria</taxon>
        <taxon>Chiroptera</taxon>
        <taxon>Yinpterochiroptera</taxon>
        <taxon>Pteropodoidea</taxon>
        <taxon>Pteropodidae</taxon>
        <taxon>Pteropodinae</taxon>
        <taxon>Pteropus</taxon>
    </lineage>
</organism>
<dbReference type="EMBL" id="KB030984">
    <property type="protein sequence ID" value="ELK07106.1"/>
    <property type="molecule type" value="Genomic_DNA"/>
</dbReference>
<protein>
    <submittedName>
        <fullName evidence="12">Non-secretory ribonuclease</fullName>
    </submittedName>
</protein>
<dbReference type="GO" id="GO:0050830">
    <property type="term" value="P:defense response to Gram-positive bacterium"/>
    <property type="evidence" value="ECO:0007669"/>
    <property type="project" value="TreeGrafter"/>
</dbReference>
<dbReference type="SMART" id="SM00092">
    <property type="entry name" value="RNAse_Pc"/>
    <property type="match status" value="1"/>
</dbReference>
<dbReference type="FunCoup" id="L5K8L3">
    <property type="interactions" value="18"/>
</dbReference>
<comment type="similarity">
    <text evidence="2 10">Belongs to the pancreatic ribonuclease family.</text>
</comment>
<dbReference type="PANTHER" id="PTHR11437:SF3">
    <property type="entry name" value="EOSINOPHIL CATIONIC PROTEIN"/>
    <property type="match status" value="1"/>
</dbReference>
<dbReference type="PRINTS" id="PR00794">
    <property type="entry name" value="RIBONUCLEASE"/>
</dbReference>
<sequence>MVPTQRDSRLCLLLLLGLLGVVIAFHGAPGNLTPAQWFEVQHINMTNSQCNIAMQPINKHLNSSGRTCKRFNTFLNTTFAAVANVCTTRNGTCHSSHYTNCHNSSFQVSVTNCNLTTPSKQYLNCRYSQSQALKFYTVACECRTRQDSVTHIQVPVHLDWIF</sequence>
<accession>L5K8L3</accession>
<evidence type="ECO:0000256" key="7">
    <source>
        <dbReference type="ARBA" id="ARBA00022801"/>
    </source>
</evidence>
<keyword evidence="5 10" id="KW-0732">Signal</keyword>
<dbReference type="InterPro" id="IPR023411">
    <property type="entry name" value="RNaseA_AS"/>
</dbReference>
<feature type="domain" description="Ribonuclease A-domain" evidence="11">
    <location>
        <begin position="31"/>
        <end position="162"/>
    </location>
</feature>
<evidence type="ECO:0000256" key="1">
    <source>
        <dbReference type="ARBA" id="ARBA00004613"/>
    </source>
</evidence>
<dbReference type="InterPro" id="IPR001427">
    <property type="entry name" value="RNaseA"/>
</dbReference>
<name>L5K8L3_PTEAL</name>
<dbReference type="InterPro" id="IPR023412">
    <property type="entry name" value="RNaseA_domain"/>
</dbReference>
<dbReference type="InterPro" id="IPR036816">
    <property type="entry name" value="RNaseA-like_dom_sf"/>
</dbReference>
<keyword evidence="8" id="KW-1015">Disulfide bond</keyword>
<evidence type="ECO:0000256" key="8">
    <source>
        <dbReference type="ARBA" id="ARBA00023157"/>
    </source>
</evidence>
<evidence type="ECO:0000256" key="5">
    <source>
        <dbReference type="ARBA" id="ARBA00022729"/>
    </source>
</evidence>